<dbReference type="PANTHER" id="PTHR31962:SF6">
    <property type="entry name" value="EISOSOME COMPONENT PIL1-DOMAIN-CONTAINING PROTEIN"/>
    <property type="match status" value="1"/>
</dbReference>
<name>A0A9P6HII5_9AGAM</name>
<feature type="compositionally biased region" description="Polar residues" evidence="1">
    <location>
        <begin position="353"/>
        <end position="365"/>
    </location>
</feature>
<feature type="compositionally biased region" description="Polar residues" evidence="1">
    <location>
        <begin position="814"/>
        <end position="823"/>
    </location>
</feature>
<feature type="compositionally biased region" description="Basic and acidic residues" evidence="1">
    <location>
        <begin position="455"/>
        <end position="467"/>
    </location>
</feature>
<keyword evidence="3" id="KW-1185">Reference proteome</keyword>
<evidence type="ECO:0000313" key="3">
    <source>
        <dbReference type="Proteomes" id="UP000736335"/>
    </source>
</evidence>
<dbReference type="GO" id="GO:0036286">
    <property type="term" value="C:eisosome filament"/>
    <property type="evidence" value="ECO:0007669"/>
    <property type="project" value="TreeGrafter"/>
</dbReference>
<dbReference type="OrthoDB" id="5599269at2759"/>
<dbReference type="InterPro" id="IPR028245">
    <property type="entry name" value="PIL1/LSP1"/>
</dbReference>
<feature type="region of interest" description="Disordered" evidence="1">
    <location>
        <begin position="526"/>
        <end position="909"/>
    </location>
</feature>
<gene>
    <name evidence="2" type="ORF">BJ322DRAFT_1105888</name>
</gene>
<feature type="compositionally biased region" description="Pro residues" evidence="1">
    <location>
        <begin position="696"/>
        <end position="705"/>
    </location>
</feature>
<feature type="compositionally biased region" description="Gly residues" evidence="1">
    <location>
        <begin position="883"/>
        <end position="892"/>
    </location>
</feature>
<feature type="compositionally biased region" description="Pro residues" evidence="1">
    <location>
        <begin position="829"/>
        <end position="840"/>
    </location>
</feature>
<reference evidence="2" key="2">
    <citation type="submission" date="2020-11" db="EMBL/GenBank/DDBJ databases">
        <authorList>
            <consortium name="DOE Joint Genome Institute"/>
            <person name="Kuo A."/>
            <person name="Miyauchi S."/>
            <person name="Kiss E."/>
            <person name="Drula E."/>
            <person name="Kohler A."/>
            <person name="Sanchez-Garcia M."/>
            <person name="Andreopoulos B."/>
            <person name="Barry K.W."/>
            <person name="Bonito G."/>
            <person name="Buee M."/>
            <person name="Carver A."/>
            <person name="Chen C."/>
            <person name="Cichocki N."/>
            <person name="Clum A."/>
            <person name="Culley D."/>
            <person name="Crous P.W."/>
            <person name="Fauchery L."/>
            <person name="Girlanda M."/>
            <person name="Hayes R."/>
            <person name="Keri Z."/>
            <person name="Labutti K."/>
            <person name="Lipzen A."/>
            <person name="Lombard V."/>
            <person name="Magnuson J."/>
            <person name="Maillard F."/>
            <person name="Morin E."/>
            <person name="Murat C."/>
            <person name="Nolan M."/>
            <person name="Ohm R."/>
            <person name="Pangilinan J."/>
            <person name="Pereira M."/>
            <person name="Perotto S."/>
            <person name="Peter M."/>
            <person name="Riley R."/>
            <person name="Sitrit Y."/>
            <person name="Stielow B."/>
            <person name="Szollosi G."/>
            <person name="Zifcakova L."/>
            <person name="Stursova M."/>
            <person name="Spatafora J.W."/>
            <person name="Tedersoo L."/>
            <person name="Vaario L.-M."/>
            <person name="Yamada A."/>
            <person name="Yan M."/>
            <person name="Wang P."/>
            <person name="Xu J."/>
            <person name="Bruns T."/>
            <person name="Baldrian P."/>
            <person name="Vilgalys R."/>
            <person name="Henrissat B."/>
            <person name="Grigoriev I.V."/>
            <person name="Hibbett D."/>
            <person name="Nagy L.G."/>
            <person name="Martin F.M."/>
        </authorList>
    </citation>
    <scope>NUCLEOTIDE SEQUENCE</scope>
    <source>
        <strain evidence="2">UH-Tt-Lm1</strain>
    </source>
</reference>
<evidence type="ECO:0000313" key="2">
    <source>
        <dbReference type="EMBL" id="KAF9787844.1"/>
    </source>
</evidence>
<dbReference type="AlphaFoldDB" id="A0A9P6HII5"/>
<feature type="compositionally biased region" description="Polar residues" evidence="1">
    <location>
        <begin position="304"/>
        <end position="334"/>
    </location>
</feature>
<dbReference type="GO" id="GO:0008289">
    <property type="term" value="F:lipid binding"/>
    <property type="evidence" value="ECO:0007669"/>
    <property type="project" value="TreeGrafter"/>
</dbReference>
<feature type="compositionally biased region" description="Polar residues" evidence="1">
    <location>
        <begin position="740"/>
        <end position="752"/>
    </location>
</feature>
<proteinExistence type="predicted"/>
<comment type="caution">
    <text evidence="2">The sequence shown here is derived from an EMBL/GenBank/DDBJ whole genome shotgun (WGS) entry which is preliminary data.</text>
</comment>
<dbReference type="Proteomes" id="UP000736335">
    <property type="component" value="Unassembled WGS sequence"/>
</dbReference>
<feature type="compositionally biased region" description="Polar residues" evidence="1">
    <location>
        <begin position="269"/>
        <end position="281"/>
    </location>
</feature>
<feature type="compositionally biased region" description="Polar residues" evidence="1">
    <location>
        <begin position="713"/>
        <end position="724"/>
    </location>
</feature>
<accession>A0A9P6HII5</accession>
<feature type="region of interest" description="Disordered" evidence="1">
    <location>
        <begin position="261"/>
        <end position="402"/>
    </location>
</feature>
<dbReference type="GO" id="GO:0070941">
    <property type="term" value="P:eisosome assembly"/>
    <property type="evidence" value="ECO:0007669"/>
    <property type="project" value="TreeGrafter"/>
</dbReference>
<dbReference type="Gene3D" id="1.20.1270.60">
    <property type="entry name" value="Arfaptin homology (AH) domain/BAR domain"/>
    <property type="match status" value="1"/>
</dbReference>
<feature type="region of interest" description="Disordered" evidence="1">
    <location>
        <begin position="415"/>
        <end position="508"/>
    </location>
</feature>
<dbReference type="Pfam" id="PF13805">
    <property type="entry name" value="Pil1"/>
    <property type="match status" value="1"/>
</dbReference>
<dbReference type="PANTHER" id="PTHR31962">
    <property type="entry name" value="SPHINGOLIPID LONG CHAIN BASE-RESPONSIVE PROTEIN PIL1"/>
    <property type="match status" value="1"/>
</dbReference>
<dbReference type="GO" id="GO:0005886">
    <property type="term" value="C:plasma membrane"/>
    <property type="evidence" value="ECO:0007669"/>
    <property type="project" value="TreeGrafter"/>
</dbReference>
<dbReference type="InterPro" id="IPR027267">
    <property type="entry name" value="AH/BAR_dom_sf"/>
</dbReference>
<feature type="compositionally biased region" description="Basic and acidic residues" evidence="1">
    <location>
        <begin position="492"/>
        <end position="508"/>
    </location>
</feature>
<organism evidence="2 3">
    <name type="scientific">Thelephora terrestris</name>
    <dbReference type="NCBI Taxonomy" id="56493"/>
    <lineage>
        <taxon>Eukaryota</taxon>
        <taxon>Fungi</taxon>
        <taxon>Dikarya</taxon>
        <taxon>Basidiomycota</taxon>
        <taxon>Agaricomycotina</taxon>
        <taxon>Agaricomycetes</taxon>
        <taxon>Thelephorales</taxon>
        <taxon>Thelephoraceae</taxon>
        <taxon>Thelephora</taxon>
    </lineage>
</organism>
<dbReference type="EMBL" id="WIUZ02000004">
    <property type="protein sequence ID" value="KAF9787844.1"/>
    <property type="molecule type" value="Genomic_DNA"/>
</dbReference>
<feature type="compositionally biased region" description="Low complexity" evidence="1">
    <location>
        <begin position="664"/>
        <end position="677"/>
    </location>
</feature>
<protein>
    <submittedName>
        <fullName evidence="2">Uncharacterized protein</fullName>
    </submittedName>
</protein>
<sequence>MFKTAATKLAHNSTIPALAGNSDLRPLQEVIAAEKLVLQSLQRLSTDFGKSSEALRVWASGEGEDLGDTFSACSTLLNHWVSSLASFASHISHIRECLKAVRTREEALDDMNRRRKSLVSKAESADRKLNKMSPENKNLRQQTDLLVGLREQIRTLDVEIMNEEASLGDWKRIKAREWMGVLFGALLECSEKGAVVATFGRTIIGYVSTDKTEPGLPRVHYSGHSQVEPLVVEAERELHKISFVNEVGEQAHSAYRIGDIPGLPPSSPNSPVWSTPTQPYASSTLPNNPPSNPYEFNEFGEHNPYSQPQTYGPGQRTHLSSFDQLPRVSPTNQFLPYPSQGGSGFTPGHKPHLSQSSIRSGSGFTPSYPPPATAPALHHTPSLNNRPAPRSFPEPRISTEDTFSSSIAKALGESWNANGNRNIEPPRLSTDGPPPSYVMNNFPTPDPPNSQGPSRIERKPVPVHIEEDTNEDDDAVGLSYLNPSTEDGPSSEEQRFSDSGSREDRKVRWGSVRDVDTELENRYSTEIRNNHEMRRSISPGKIPSPAYRSRTPSPAMPEPHPHVHQLAETQPSESPASVDEPLPNPIVSVEDEGPSQLDEKSLNALAAREISKQMEMSGSPLSPPFLPFAGRKSVSPRPSFSNDIPPAQNRDMTPTPTSTPPNLPHSTSTDSAATDSTQLEDPYHTPPEYLRNLSTPPSPQAPPLIIPQMSPHLGSSPSTPTTMKKISAAAFRRPGMKASPNMTSDPPRQDSLSMGFRRSPGRNPSREIGDDKNVAGIPDNITSPLTLRKKSLPAVPEPPTNLLSRPREQGAPRSVSSPFPSLRTSEEQPPGPGRMPPPSSSPESRQRDSTIGGDEEFDYVSMYLNEDERNQSAVFRGATNGHDYGGGGGSGTGQQDDGYGSGRFATRLG</sequence>
<reference evidence="2" key="1">
    <citation type="journal article" date="2020" name="Nat. Commun.">
        <title>Large-scale genome sequencing of mycorrhizal fungi provides insights into the early evolution of symbiotic traits.</title>
        <authorList>
            <person name="Miyauchi S."/>
            <person name="Kiss E."/>
            <person name="Kuo A."/>
            <person name="Drula E."/>
            <person name="Kohler A."/>
            <person name="Sanchez-Garcia M."/>
            <person name="Morin E."/>
            <person name="Andreopoulos B."/>
            <person name="Barry K.W."/>
            <person name="Bonito G."/>
            <person name="Buee M."/>
            <person name="Carver A."/>
            <person name="Chen C."/>
            <person name="Cichocki N."/>
            <person name="Clum A."/>
            <person name="Culley D."/>
            <person name="Crous P.W."/>
            <person name="Fauchery L."/>
            <person name="Girlanda M."/>
            <person name="Hayes R.D."/>
            <person name="Keri Z."/>
            <person name="LaButti K."/>
            <person name="Lipzen A."/>
            <person name="Lombard V."/>
            <person name="Magnuson J."/>
            <person name="Maillard F."/>
            <person name="Murat C."/>
            <person name="Nolan M."/>
            <person name="Ohm R.A."/>
            <person name="Pangilinan J."/>
            <person name="Pereira M.F."/>
            <person name="Perotto S."/>
            <person name="Peter M."/>
            <person name="Pfister S."/>
            <person name="Riley R."/>
            <person name="Sitrit Y."/>
            <person name="Stielow J.B."/>
            <person name="Szollosi G."/>
            <person name="Zifcakova L."/>
            <person name="Stursova M."/>
            <person name="Spatafora J.W."/>
            <person name="Tedersoo L."/>
            <person name="Vaario L.M."/>
            <person name="Yamada A."/>
            <person name="Yan M."/>
            <person name="Wang P."/>
            <person name="Xu J."/>
            <person name="Bruns T."/>
            <person name="Baldrian P."/>
            <person name="Vilgalys R."/>
            <person name="Dunand C."/>
            <person name="Henrissat B."/>
            <person name="Grigoriev I.V."/>
            <person name="Hibbett D."/>
            <person name="Nagy L.G."/>
            <person name="Martin F.M."/>
        </authorList>
    </citation>
    <scope>NUCLEOTIDE SEQUENCE</scope>
    <source>
        <strain evidence="2">UH-Tt-Lm1</strain>
    </source>
</reference>
<evidence type="ECO:0000256" key="1">
    <source>
        <dbReference type="SAM" id="MobiDB-lite"/>
    </source>
</evidence>
<feature type="compositionally biased region" description="Basic and acidic residues" evidence="1">
    <location>
        <begin position="526"/>
        <end position="535"/>
    </location>
</feature>
<feature type="compositionally biased region" description="Basic and acidic residues" evidence="1">
    <location>
        <begin position="764"/>
        <end position="773"/>
    </location>
</feature>
<dbReference type="GO" id="GO:0006897">
    <property type="term" value="P:endocytosis"/>
    <property type="evidence" value="ECO:0007669"/>
    <property type="project" value="TreeGrafter"/>
</dbReference>